<organism evidence="1">
    <name type="scientific">marine metagenome</name>
    <dbReference type="NCBI Taxonomy" id="408172"/>
    <lineage>
        <taxon>unclassified sequences</taxon>
        <taxon>metagenomes</taxon>
        <taxon>ecological metagenomes</taxon>
    </lineage>
</organism>
<proteinExistence type="predicted"/>
<gene>
    <name evidence="1" type="ORF">METZ01_LOCUS286675</name>
</gene>
<protein>
    <submittedName>
        <fullName evidence="1">Uncharacterized protein</fullName>
    </submittedName>
</protein>
<dbReference type="AlphaFoldDB" id="A0A382LG17"/>
<sequence length="243" mass="27956">MKKEIESFSMLWLPVGHDNRHYLVPDDYYDQVPWFVWGENAEKLKATNTCDLSEECLLKGILYGLSPISPTIGPMIYDEDVLLAILDKLQEGFKFKSREELILDTALNVRDINGVHLANAILRTGMNLLPESSKIKSDFIVSLWEIACEKKDNASIYTEIIELIPNVDLEDILNTAKQSICYYGFCSLLLLKEDTILKQDVDKYRMQYIDGVITHEEIRPKIDILLNNPDKKFTPKELSLDHD</sequence>
<evidence type="ECO:0000313" key="1">
    <source>
        <dbReference type="EMBL" id="SVC33821.1"/>
    </source>
</evidence>
<name>A0A382LG17_9ZZZZ</name>
<reference evidence="1" key="1">
    <citation type="submission" date="2018-05" db="EMBL/GenBank/DDBJ databases">
        <authorList>
            <person name="Lanie J.A."/>
            <person name="Ng W.-L."/>
            <person name="Kazmierczak K.M."/>
            <person name="Andrzejewski T.M."/>
            <person name="Davidsen T.M."/>
            <person name="Wayne K.J."/>
            <person name="Tettelin H."/>
            <person name="Glass J.I."/>
            <person name="Rusch D."/>
            <person name="Podicherti R."/>
            <person name="Tsui H.-C.T."/>
            <person name="Winkler M.E."/>
        </authorList>
    </citation>
    <scope>NUCLEOTIDE SEQUENCE</scope>
</reference>
<dbReference type="EMBL" id="UINC01085880">
    <property type="protein sequence ID" value="SVC33821.1"/>
    <property type="molecule type" value="Genomic_DNA"/>
</dbReference>
<accession>A0A382LG17</accession>